<dbReference type="Proteomes" id="UP000234239">
    <property type="component" value="Unassembled WGS sequence"/>
</dbReference>
<dbReference type="GeneID" id="92902808"/>
<evidence type="ECO:0000256" key="2">
    <source>
        <dbReference type="ARBA" id="ARBA00022741"/>
    </source>
</evidence>
<evidence type="ECO:0000256" key="4">
    <source>
        <dbReference type="ARBA" id="ARBA00022840"/>
    </source>
</evidence>
<evidence type="ECO:0000256" key="5">
    <source>
        <dbReference type="NCBIfam" id="TIGR01378"/>
    </source>
</evidence>
<keyword evidence="9" id="KW-1185">Reference proteome</keyword>
<dbReference type="NCBIfam" id="TIGR01378">
    <property type="entry name" value="thi_PPkinase"/>
    <property type="match status" value="1"/>
</dbReference>
<dbReference type="GO" id="GO:0009229">
    <property type="term" value="P:thiamine diphosphate biosynthetic process"/>
    <property type="evidence" value="ECO:0007669"/>
    <property type="project" value="InterPro"/>
</dbReference>
<dbReference type="InterPro" id="IPR007373">
    <property type="entry name" value="Thiamin_PyroPKinase_B1-bd"/>
</dbReference>
<dbReference type="KEGG" id="asan:AWM72_01820"/>
<dbReference type="GO" id="GO:0030975">
    <property type="term" value="F:thiamine binding"/>
    <property type="evidence" value="ECO:0007669"/>
    <property type="project" value="InterPro"/>
</dbReference>
<keyword evidence="3 8" id="KW-0418">Kinase</keyword>
<reference evidence="9" key="2">
    <citation type="submission" date="2016-01" db="EMBL/GenBank/DDBJ databases">
        <title>Six Aerococcus type strain genome sequencing and assembly using PacBio and Illumina Hiseq.</title>
        <authorList>
            <person name="Carkaci D."/>
            <person name="Dargis R."/>
            <person name="Nielsen X.C."/>
            <person name="Skovgaard O."/>
            <person name="Fuursted K."/>
            <person name="Christensen J.J."/>
        </authorList>
    </citation>
    <scope>NUCLEOTIDE SEQUENCE [LARGE SCALE GENOMIC DNA]</scope>
    <source>
        <strain evidence="9">CCUG43001</strain>
    </source>
</reference>
<dbReference type="GO" id="GO:0004788">
    <property type="term" value="F:thiamine diphosphokinase activity"/>
    <property type="evidence" value="ECO:0007669"/>
    <property type="project" value="UniProtKB-UniRule"/>
</dbReference>
<dbReference type="PANTHER" id="PTHR41299:SF1">
    <property type="entry name" value="THIAMINE PYROPHOSPHOKINASE"/>
    <property type="match status" value="1"/>
</dbReference>
<dbReference type="GO" id="GO:0006772">
    <property type="term" value="P:thiamine metabolic process"/>
    <property type="evidence" value="ECO:0007669"/>
    <property type="project" value="UniProtKB-UniRule"/>
</dbReference>
<reference evidence="8 10" key="3">
    <citation type="submission" date="2017-12" db="EMBL/GenBank/DDBJ databases">
        <title>Phylogenetic diversity of female urinary microbiome.</title>
        <authorList>
            <person name="Thomas-White K."/>
            <person name="Wolfe A.J."/>
        </authorList>
    </citation>
    <scope>NUCLEOTIDE SEQUENCE [LARGE SCALE GENOMIC DNA]</scope>
    <source>
        <strain evidence="8 10">UMB0139</strain>
    </source>
</reference>
<dbReference type="SMART" id="SM00983">
    <property type="entry name" value="TPK_B1_binding"/>
    <property type="match status" value="1"/>
</dbReference>
<accession>A0A0X8FA50</accession>
<dbReference type="Proteomes" id="UP000069912">
    <property type="component" value="Chromosome"/>
</dbReference>
<dbReference type="EC" id="2.7.6.2" evidence="5"/>
<evidence type="ECO:0000259" key="6">
    <source>
        <dbReference type="SMART" id="SM00983"/>
    </source>
</evidence>
<sequence length="222" mass="24828">MAQPQALLVGSGDLEDKWLETLAIGPQDFCLGVDKGARRLLEAGLPLDLALGDFDSVTAEEKAWICSEAKEVVDLPAMKDATDLEEALDYLIKMNWQGTIRCLGFLGGRLDHTLSVVWLGYLDRYRDLLEDLTFEDPYNSLGFLLPGDHQVDRQSDKKYLSFIGLGPVADLTLNQVVYTLDKYQMTTPRAFISNEFLPDASTMTLSFSSGRLLVIQSRDAWR</sequence>
<evidence type="ECO:0000256" key="1">
    <source>
        <dbReference type="ARBA" id="ARBA00022679"/>
    </source>
</evidence>
<dbReference type="AlphaFoldDB" id="A0A0X8FA50"/>
<evidence type="ECO:0000313" key="7">
    <source>
        <dbReference type="EMBL" id="AMB93573.1"/>
    </source>
</evidence>
<reference evidence="7 9" key="1">
    <citation type="journal article" date="2016" name="Genome Announc.">
        <title>Complete Genome Sequences of Aerococcus christensenii CCUG 28831T, Aerococcus sanguinicola CCUG 43001T, Aerococcus urinae CCUG 36881T, Aerococcus urinaeequi CCUG 28094T, Aerococcus urinaehominis CCUG 42038 BT, and Aerococcus viridans CCUG 4311T.</title>
        <authorList>
            <person name="Carkaci D."/>
            <person name="Dargis R."/>
            <person name="Nielsen X.C."/>
            <person name="Skovgaard O."/>
            <person name="Fuursted K."/>
            <person name="Christensen J.J."/>
        </authorList>
    </citation>
    <scope>NUCLEOTIDE SEQUENCE [LARGE SCALE GENOMIC DNA]</scope>
    <source>
        <strain evidence="7 9">CCUG43001</strain>
    </source>
</reference>
<dbReference type="Pfam" id="PF04263">
    <property type="entry name" value="TPK_catalytic"/>
    <property type="match status" value="1"/>
</dbReference>
<keyword evidence="4" id="KW-0067">ATP-binding</keyword>
<dbReference type="GO" id="GO:0016301">
    <property type="term" value="F:kinase activity"/>
    <property type="evidence" value="ECO:0007669"/>
    <property type="project" value="UniProtKB-KW"/>
</dbReference>
<evidence type="ECO:0000256" key="3">
    <source>
        <dbReference type="ARBA" id="ARBA00022777"/>
    </source>
</evidence>
<feature type="domain" description="Thiamin pyrophosphokinase thiamin-binding" evidence="6">
    <location>
        <begin position="147"/>
        <end position="213"/>
    </location>
</feature>
<keyword evidence="1" id="KW-0808">Transferase</keyword>
<evidence type="ECO:0000313" key="10">
    <source>
        <dbReference type="Proteomes" id="UP000234239"/>
    </source>
</evidence>
<dbReference type="EMBL" id="CP014160">
    <property type="protein sequence ID" value="AMB93573.1"/>
    <property type="molecule type" value="Genomic_DNA"/>
</dbReference>
<dbReference type="SUPFAM" id="SSF63999">
    <property type="entry name" value="Thiamin pyrophosphokinase, catalytic domain"/>
    <property type="match status" value="1"/>
</dbReference>
<dbReference type="InterPro" id="IPR053149">
    <property type="entry name" value="TPK"/>
</dbReference>
<dbReference type="InterPro" id="IPR006282">
    <property type="entry name" value="Thi_PPkinase"/>
</dbReference>
<protein>
    <recommendedName>
        <fullName evidence="5">Thiamine diphosphokinase</fullName>
        <ecNumber evidence="5">2.7.6.2</ecNumber>
    </recommendedName>
</protein>
<name>A0A0X8FA50_9LACT</name>
<dbReference type="PANTHER" id="PTHR41299">
    <property type="entry name" value="THIAMINE PYROPHOSPHOKINASE"/>
    <property type="match status" value="1"/>
</dbReference>
<dbReference type="Gene3D" id="3.40.50.10240">
    <property type="entry name" value="Thiamin pyrophosphokinase, catalytic domain"/>
    <property type="match status" value="1"/>
</dbReference>
<dbReference type="RefSeq" id="WP_067972286.1">
    <property type="nucleotide sequence ID" value="NZ_CAJHKM010000006.1"/>
</dbReference>
<dbReference type="CDD" id="cd07995">
    <property type="entry name" value="TPK"/>
    <property type="match status" value="1"/>
</dbReference>
<proteinExistence type="predicted"/>
<gene>
    <name evidence="7" type="ORF">AWM72_01820</name>
    <name evidence="8" type="ORF">CYJ28_07280</name>
</gene>
<dbReference type="EMBL" id="PKGY01000003">
    <property type="protein sequence ID" value="PKZ21698.1"/>
    <property type="molecule type" value="Genomic_DNA"/>
</dbReference>
<evidence type="ECO:0000313" key="8">
    <source>
        <dbReference type="EMBL" id="PKZ21698.1"/>
    </source>
</evidence>
<evidence type="ECO:0000313" key="9">
    <source>
        <dbReference type="Proteomes" id="UP000069912"/>
    </source>
</evidence>
<keyword evidence="2" id="KW-0547">Nucleotide-binding</keyword>
<organism evidence="7 9">
    <name type="scientific">Aerococcus sanguinicola</name>
    <dbReference type="NCBI Taxonomy" id="119206"/>
    <lineage>
        <taxon>Bacteria</taxon>
        <taxon>Bacillati</taxon>
        <taxon>Bacillota</taxon>
        <taxon>Bacilli</taxon>
        <taxon>Lactobacillales</taxon>
        <taxon>Aerococcaceae</taxon>
        <taxon>Aerococcus</taxon>
    </lineage>
</organism>
<dbReference type="OrthoDB" id="9804377at2"/>
<dbReference type="GO" id="GO:0005524">
    <property type="term" value="F:ATP binding"/>
    <property type="evidence" value="ECO:0007669"/>
    <property type="project" value="UniProtKB-KW"/>
</dbReference>
<dbReference type="Pfam" id="PF04265">
    <property type="entry name" value="TPK_B1_binding"/>
    <property type="match status" value="1"/>
</dbReference>
<dbReference type="InterPro" id="IPR036759">
    <property type="entry name" value="TPK_catalytic_sf"/>
</dbReference>
<dbReference type="InterPro" id="IPR007371">
    <property type="entry name" value="TPK_catalytic"/>
</dbReference>